<dbReference type="Proteomes" id="UP000324222">
    <property type="component" value="Unassembled WGS sequence"/>
</dbReference>
<proteinExistence type="predicted"/>
<reference evidence="1 2" key="1">
    <citation type="submission" date="2019-05" db="EMBL/GenBank/DDBJ databases">
        <title>Another draft genome of Portunus trituberculatus and its Hox gene families provides insights of decapod evolution.</title>
        <authorList>
            <person name="Jeong J.-H."/>
            <person name="Song I."/>
            <person name="Kim S."/>
            <person name="Choi T."/>
            <person name="Kim D."/>
            <person name="Ryu S."/>
            <person name="Kim W."/>
        </authorList>
    </citation>
    <scope>NUCLEOTIDE SEQUENCE [LARGE SCALE GENOMIC DNA]</scope>
    <source>
        <tissue evidence="1">Muscle</tissue>
    </source>
</reference>
<keyword evidence="2" id="KW-1185">Reference proteome</keyword>
<evidence type="ECO:0000313" key="2">
    <source>
        <dbReference type="Proteomes" id="UP000324222"/>
    </source>
</evidence>
<accession>A0A5B7G1U3</accession>
<gene>
    <name evidence="1" type="ORF">E2C01_044272</name>
</gene>
<dbReference type="AlphaFoldDB" id="A0A5B7G1U3"/>
<evidence type="ECO:0000313" key="1">
    <source>
        <dbReference type="EMBL" id="MPC50444.1"/>
    </source>
</evidence>
<sequence length="30" mass="3318">MVGFELTRGRLPDPTPTHHLIHYTTASLVG</sequence>
<name>A0A5B7G1U3_PORTR</name>
<dbReference type="EMBL" id="VSRR010009508">
    <property type="protein sequence ID" value="MPC50444.1"/>
    <property type="molecule type" value="Genomic_DNA"/>
</dbReference>
<organism evidence="1 2">
    <name type="scientific">Portunus trituberculatus</name>
    <name type="common">Swimming crab</name>
    <name type="synonym">Neptunus trituberculatus</name>
    <dbReference type="NCBI Taxonomy" id="210409"/>
    <lineage>
        <taxon>Eukaryota</taxon>
        <taxon>Metazoa</taxon>
        <taxon>Ecdysozoa</taxon>
        <taxon>Arthropoda</taxon>
        <taxon>Crustacea</taxon>
        <taxon>Multicrustacea</taxon>
        <taxon>Malacostraca</taxon>
        <taxon>Eumalacostraca</taxon>
        <taxon>Eucarida</taxon>
        <taxon>Decapoda</taxon>
        <taxon>Pleocyemata</taxon>
        <taxon>Brachyura</taxon>
        <taxon>Eubrachyura</taxon>
        <taxon>Portunoidea</taxon>
        <taxon>Portunidae</taxon>
        <taxon>Portuninae</taxon>
        <taxon>Portunus</taxon>
    </lineage>
</organism>
<protein>
    <submittedName>
        <fullName evidence="1">Uncharacterized protein</fullName>
    </submittedName>
</protein>
<comment type="caution">
    <text evidence="1">The sequence shown here is derived from an EMBL/GenBank/DDBJ whole genome shotgun (WGS) entry which is preliminary data.</text>
</comment>